<gene>
    <name evidence="1" type="ORF">LEP1GSC150_3190</name>
</gene>
<accession>M3GBF1</accession>
<sequence length="46" mass="5603">MSFILFFTIKQIFKNKFLTLNLYEQRILLKNRIISHLYLKNCQGIP</sequence>
<evidence type="ECO:0000313" key="2">
    <source>
        <dbReference type="Proteomes" id="UP000011778"/>
    </source>
</evidence>
<name>M3GBF1_LEPIT</name>
<organism evidence="1 2">
    <name type="scientific">Leptospira interrogans serovar Copenhageni str. LT2050</name>
    <dbReference type="NCBI Taxonomy" id="1001598"/>
    <lineage>
        <taxon>Bacteria</taxon>
        <taxon>Pseudomonadati</taxon>
        <taxon>Spirochaetota</taxon>
        <taxon>Spirochaetia</taxon>
        <taxon>Leptospirales</taxon>
        <taxon>Leptospiraceae</taxon>
        <taxon>Leptospira</taxon>
    </lineage>
</organism>
<dbReference type="Proteomes" id="UP000011778">
    <property type="component" value="Unassembled WGS sequence"/>
</dbReference>
<comment type="caution">
    <text evidence="1">The sequence shown here is derived from an EMBL/GenBank/DDBJ whole genome shotgun (WGS) entry which is preliminary data.</text>
</comment>
<dbReference type="EMBL" id="AFMD02000176">
    <property type="protein sequence ID" value="EMG22705.1"/>
    <property type="molecule type" value="Genomic_DNA"/>
</dbReference>
<dbReference type="AlphaFoldDB" id="M3GBF1"/>
<evidence type="ECO:0000313" key="1">
    <source>
        <dbReference type="EMBL" id="EMG22705.1"/>
    </source>
</evidence>
<reference evidence="1 2" key="1">
    <citation type="submission" date="2013-02" db="EMBL/GenBank/DDBJ databases">
        <authorList>
            <person name="Harkins D.M."/>
            <person name="Durkin A.S."/>
            <person name="Brinkac L.M."/>
            <person name="Haft D.H."/>
            <person name="Selengut J.D."/>
            <person name="Sanka R."/>
            <person name="DePew J."/>
            <person name="Purushe J."/>
            <person name="Tulsiani S.M."/>
            <person name="Graham G.C."/>
            <person name="Burns M.-A."/>
            <person name="Dohnt M.F."/>
            <person name="Smythe L.D."/>
            <person name="McKay D.B."/>
            <person name="Craig S.B."/>
            <person name="Vinetz J.M."/>
            <person name="Sutton G.G."/>
            <person name="Nierman W.C."/>
            <person name="Fouts D.E."/>
        </authorList>
    </citation>
    <scope>NUCLEOTIDE SEQUENCE [LARGE SCALE GENOMIC DNA]</scope>
    <source>
        <strain evidence="1 2">LT2050</strain>
    </source>
</reference>
<protein>
    <submittedName>
        <fullName evidence="1">Uncharacterized protein</fullName>
    </submittedName>
</protein>
<proteinExistence type="predicted"/>